<dbReference type="HOGENOM" id="CLU_2453657_0_0_0"/>
<dbReference type="STRING" id="926567.TheveDRAFT_0415"/>
<evidence type="ECO:0000313" key="1">
    <source>
        <dbReference type="EMBL" id="EHM09579.1"/>
    </source>
</evidence>
<dbReference type="OrthoDB" id="9977963at2"/>
<keyword evidence="2" id="KW-1185">Reference proteome</keyword>
<proteinExistence type="predicted"/>
<accession>H0UPN2</accession>
<dbReference type="RefSeq" id="WP_006583073.1">
    <property type="nucleotide sequence ID" value="NZ_CM001377.1"/>
</dbReference>
<evidence type="ECO:0000313" key="2">
    <source>
        <dbReference type="Proteomes" id="UP000005730"/>
    </source>
</evidence>
<dbReference type="Proteomes" id="UP000005730">
    <property type="component" value="Chromosome"/>
</dbReference>
<organism evidence="1 2">
    <name type="scientific">Thermanaerovibrio velox DSM 12556</name>
    <dbReference type="NCBI Taxonomy" id="926567"/>
    <lineage>
        <taxon>Bacteria</taxon>
        <taxon>Thermotogati</taxon>
        <taxon>Synergistota</taxon>
        <taxon>Synergistia</taxon>
        <taxon>Synergistales</taxon>
        <taxon>Synergistaceae</taxon>
        <taxon>Thermanaerovibrio</taxon>
    </lineage>
</organism>
<gene>
    <name evidence="1" type="ORF">TheveDRAFT_0415</name>
</gene>
<protein>
    <submittedName>
        <fullName evidence="1">Uncharacterized protein</fullName>
    </submittedName>
</protein>
<sequence>MEFRILSSLERTALQPEAASLFYALLHMGFPREVMERALLESVLLFRATGLSLDGDRFSEILDRGMEQLSPFMGVDEASDDLMGFGRVC</sequence>
<dbReference type="EMBL" id="CM001377">
    <property type="protein sequence ID" value="EHM09579.1"/>
    <property type="molecule type" value="Genomic_DNA"/>
</dbReference>
<dbReference type="AlphaFoldDB" id="H0UPN2"/>
<name>H0UPN2_9BACT</name>
<reference evidence="1 2" key="1">
    <citation type="submission" date="2011-10" db="EMBL/GenBank/DDBJ databases">
        <title>The Noncontiguous Finished genome of Thermanaerovibrio velox DSM 12556.</title>
        <authorList>
            <consortium name="US DOE Joint Genome Institute (JGI-PGF)"/>
            <person name="Lucas S."/>
            <person name="Copeland A."/>
            <person name="Lapidus A."/>
            <person name="Glavina del Rio T."/>
            <person name="Dalin E."/>
            <person name="Tice H."/>
            <person name="Bruce D."/>
            <person name="Goodwin L."/>
            <person name="Pitluck S."/>
            <person name="Peters L."/>
            <person name="Mikhailova N."/>
            <person name="Teshima H."/>
            <person name="Kyrpides N."/>
            <person name="Mavromatis K."/>
            <person name="Ivanova N."/>
            <person name="Markowitz V."/>
            <person name="Cheng J.-F."/>
            <person name="Hugenholtz P."/>
            <person name="Woyke T."/>
            <person name="Wu D."/>
            <person name="Spring S."/>
            <person name="Brambilla E.-M."/>
            <person name="Klenk H.-P."/>
            <person name="Eisen J.A."/>
        </authorList>
    </citation>
    <scope>NUCLEOTIDE SEQUENCE [LARGE SCALE GENOMIC DNA]</scope>
    <source>
        <strain evidence="1 2">DSM 12556</strain>
    </source>
</reference>